<proteinExistence type="predicted"/>
<evidence type="ECO:0000256" key="1">
    <source>
        <dbReference type="SAM" id="MobiDB-lite"/>
    </source>
</evidence>
<organism evidence="2 3">
    <name type="scientific">Tsukamurella paurometabola (strain ATCC 8368 / DSM 20162 / CCUG 35730 / CIP 100753 / JCM 10117 / KCTC 9821 / NBRC 16120 / NCIMB 702349 / NCTC 13040)</name>
    <name type="common">Corynebacterium paurometabolum</name>
    <dbReference type="NCBI Taxonomy" id="521096"/>
    <lineage>
        <taxon>Bacteria</taxon>
        <taxon>Bacillati</taxon>
        <taxon>Actinomycetota</taxon>
        <taxon>Actinomycetes</taxon>
        <taxon>Mycobacteriales</taxon>
        <taxon>Tsukamurellaceae</taxon>
        <taxon>Tsukamurella</taxon>
    </lineage>
</organism>
<dbReference type="GO" id="GO:0052689">
    <property type="term" value="F:carboxylic ester hydrolase activity"/>
    <property type="evidence" value="ECO:0007669"/>
    <property type="project" value="TreeGrafter"/>
</dbReference>
<dbReference type="Gene3D" id="3.40.50.1820">
    <property type="entry name" value="alpha/beta hydrolase"/>
    <property type="match status" value="2"/>
</dbReference>
<dbReference type="PANTHER" id="PTHR43265">
    <property type="entry name" value="ESTERASE ESTD"/>
    <property type="match status" value="1"/>
</dbReference>
<reference evidence="3" key="1">
    <citation type="submission" date="2010-03" db="EMBL/GenBank/DDBJ databases">
        <title>The complete chromosome of Tsukamurella paurometabola DSM 20162.</title>
        <authorList>
            <consortium name="US DOE Joint Genome Institute (JGI-PGF)"/>
            <person name="Lucas S."/>
            <person name="Copeland A."/>
            <person name="Lapidus A."/>
            <person name="Glavina del Rio T."/>
            <person name="Dalin E."/>
            <person name="Tice H."/>
            <person name="Bruce D."/>
            <person name="Goodwin L."/>
            <person name="Pitluck S."/>
            <person name="Kyrpides N."/>
            <person name="Mavromatis K."/>
            <person name="Ivanova N."/>
            <person name="Mikhailova N."/>
            <person name="Munk A.C."/>
            <person name="Brettin T."/>
            <person name="Detter J.C."/>
            <person name="Tapia R."/>
            <person name="Han C."/>
            <person name="Larimer F."/>
            <person name="Land M."/>
            <person name="Hauser L."/>
            <person name="Markowitz V."/>
            <person name="Cheng J.-F."/>
            <person name="Hugenholtz P."/>
            <person name="Woyke T."/>
            <person name="Wu D."/>
            <person name="Jando M."/>
            <person name="Brambilla E."/>
            <person name="Klenk H.-P."/>
            <person name="Eisen J.A."/>
        </authorList>
    </citation>
    <scope>NUCLEOTIDE SEQUENCE [LARGE SCALE GENOMIC DNA]</scope>
    <source>
        <strain evidence="3">ATCC 8368 / DSM 20162 / CCUG 35730 / CIP 100753 / JCM 10117 / KCTC 9821 / NBRC 16120 / NCIMB 702349 / NCTC 13040</strain>
    </source>
</reference>
<dbReference type="EMBL" id="CP001966">
    <property type="protein sequence ID" value="ADG78206.1"/>
    <property type="molecule type" value="Genomic_DNA"/>
</dbReference>
<feature type="compositionally biased region" description="Basic and acidic residues" evidence="1">
    <location>
        <begin position="1"/>
        <end position="12"/>
    </location>
</feature>
<dbReference type="KEGG" id="tpr:Tpau_1585"/>
<dbReference type="PANTHER" id="PTHR43265:SF1">
    <property type="entry name" value="ESTERASE ESTD"/>
    <property type="match status" value="1"/>
</dbReference>
<dbReference type="Proteomes" id="UP000001213">
    <property type="component" value="Chromosome"/>
</dbReference>
<evidence type="ECO:0000313" key="2">
    <source>
        <dbReference type="EMBL" id="ADG78206.1"/>
    </source>
</evidence>
<dbReference type="InterPro" id="IPR029058">
    <property type="entry name" value="AB_hydrolase_fold"/>
</dbReference>
<sequence>MTEVTEEQRNNDRAAAGPVSHREVHTYLGTDPDAVFGALHLPASGRARGSVLLLPSLAKEQFDATRGMRRLAAQLADRGLAVLRIDYLGTGDSARSEDGDDAVEEWVASCRTGLAYLRALNAGPPAVVGLRAGCLMAARMLTEGQETGPVVLWDPVSSGRTFLREQRALYLMAVGADDRSASGSVPLIGTTLSATAAAELSGLRLDPEKIGTDGRWLVATRPGGGDRGVEAFATAVDADRLDVEHMAEFVQPSDYLVRIPDDAIDAITDWLDTAATGPEVPVDPPIRRTARLSDPAGGEVTESIEYLGPHSLFSIRTTPPGHRPEPAGDAAPGVLFFATANDTHHGPNREWVRLARRVAGTGVVAVRFDRRYAGESGVVRRGERAHGYSEEACEDADTAAAAADPGSAGLAAVGVCSGSWLTAYLGRESRLDAAVLVNPVIWSWRTKRALRNADGPDAQGVPRSDPAFQRSFRGRVKALLQSRLPYPAWRLLGIAGITQVPEVLLRPLADADVHTTVVLAPPDAEWFTGQRGAEGLRSLNRRSPAPRIDIVSTEFGDHPAYHAEVRAAVAESVLRWCSDRGAVGSDHE</sequence>
<dbReference type="InterPro" id="IPR053145">
    <property type="entry name" value="AB_hydrolase_Est10"/>
</dbReference>
<reference evidence="2 3" key="2">
    <citation type="journal article" date="2011" name="Stand. Genomic Sci.">
        <title>Complete genome sequence of Tsukamurella paurometabola type strain (no. 33).</title>
        <authorList>
            <person name="Munk A.C."/>
            <person name="Lapidus A."/>
            <person name="Lucas S."/>
            <person name="Nolan M."/>
            <person name="Tice H."/>
            <person name="Cheng J.F."/>
            <person name="Del Rio T.G."/>
            <person name="Goodwin L."/>
            <person name="Pitluck S."/>
            <person name="Liolios K."/>
            <person name="Huntemann M."/>
            <person name="Ivanova N."/>
            <person name="Mavromatis K."/>
            <person name="Mikhailova N."/>
            <person name="Pati A."/>
            <person name="Chen A."/>
            <person name="Palaniappan K."/>
            <person name="Tapia R."/>
            <person name="Han C."/>
            <person name="Land M."/>
            <person name="Hauser L."/>
            <person name="Chang Y.J."/>
            <person name="Jeffries C.D."/>
            <person name="Brettin T."/>
            <person name="Yasawong M."/>
            <person name="Brambilla E.M."/>
            <person name="Rohde M."/>
            <person name="Sikorski J."/>
            <person name="Goker M."/>
            <person name="Detter J.C."/>
            <person name="Woyke T."/>
            <person name="Bristow J."/>
            <person name="Eisen J.A."/>
            <person name="Markowitz V."/>
            <person name="Hugenholtz P."/>
            <person name="Kyrpides N.C."/>
            <person name="Klenk H.P."/>
        </authorList>
    </citation>
    <scope>NUCLEOTIDE SEQUENCE [LARGE SCALE GENOMIC DNA]</scope>
    <source>
        <strain evidence="3">ATCC 8368 / DSM 20162 / CCUG 35730 / CIP 100753 / JCM 10117 / KCTC 9821 / NBRC 16120 / NCIMB 702349 / NCTC 13040</strain>
    </source>
</reference>
<name>D5UY99_TSUPD</name>
<dbReference type="RefSeq" id="WP_013126237.1">
    <property type="nucleotide sequence ID" value="NC_014158.1"/>
</dbReference>
<evidence type="ECO:0000313" key="3">
    <source>
        <dbReference type="Proteomes" id="UP000001213"/>
    </source>
</evidence>
<dbReference type="SUPFAM" id="SSF53474">
    <property type="entry name" value="alpha/beta-Hydrolases"/>
    <property type="match status" value="2"/>
</dbReference>
<evidence type="ECO:0008006" key="4">
    <source>
        <dbReference type="Google" id="ProtNLM"/>
    </source>
</evidence>
<dbReference type="eggNOG" id="COG1073">
    <property type="taxonomic scope" value="Bacteria"/>
</dbReference>
<feature type="region of interest" description="Disordered" evidence="1">
    <location>
        <begin position="1"/>
        <end position="22"/>
    </location>
</feature>
<keyword evidence="3" id="KW-1185">Reference proteome</keyword>
<gene>
    <name evidence="2" type="ordered locus">Tpau_1585</name>
</gene>
<dbReference type="AlphaFoldDB" id="D5UY99"/>
<accession>D5UY99</accession>
<dbReference type="STRING" id="521096.Tpau_1585"/>
<protein>
    <recommendedName>
        <fullName evidence="4">Exosortase A system-associated hydrolase 2</fullName>
    </recommendedName>
</protein>
<dbReference type="HOGENOM" id="CLU_029181_0_0_11"/>